<dbReference type="SUPFAM" id="SSF56112">
    <property type="entry name" value="Protein kinase-like (PK-like)"/>
    <property type="match status" value="1"/>
</dbReference>
<dbReference type="InterPro" id="IPR011009">
    <property type="entry name" value="Kinase-like_dom_sf"/>
</dbReference>
<name>W7XLM3_TETTS</name>
<feature type="repeat" description="TPR" evidence="1">
    <location>
        <begin position="722"/>
        <end position="755"/>
    </location>
</feature>
<dbReference type="RefSeq" id="XP_012650911.1">
    <property type="nucleotide sequence ID" value="XM_012795457.1"/>
</dbReference>
<evidence type="ECO:0000313" key="5">
    <source>
        <dbReference type="Proteomes" id="UP000009168"/>
    </source>
</evidence>
<dbReference type="GO" id="GO:0004672">
    <property type="term" value="F:protein kinase activity"/>
    <property type="evidence" value="ECO:0007669"/>
    <property type="project" value="InterPro"/>
</dbReference>
<dbReference type="InterPro" id="IPR008271">
    <property type="entry name" value="Ser/Thr_kinase_AS"/>
</dbReference>
<dbReference type="STRING" id="312017.W7XLM3"/>
<dbReference type="GO" id="GO:0005524">
    <property type="term" value="F:ATP binding"/>
    <property type="evidence" value="ECO:0007669"/>
    <property type="project" value="InterPro"/>
</dbReference>
<dbReference type="GeneID" id="24438607"/>
<dbReference type="PROSITE" id="PS00108">
    <property type="entry name" value="PROTEIN_KINASE_ST"/>
    <property type="match status" value="1"/>
</dbReference>
<dbReference type="EMBL" id="GG662855">
    <property type="protein sequence ID" value="EWS76539.1"/>
    <property type="molecule type" value="Genomic_DNA"/>
</dbReference>
<feature type="repeat" description="TPR" evidence="1">
    <location>
        <begin position="596"/>
        <end position="629"/>
    </location>
</feature>
<evidence type="ECO:0000313" key="4">
    <source>
        <dbReference type="EMBL" id="EWS76539.1"/>
    </source>
</evidence>
<keyword evidence="2" id="KW-0175">Coiled coil</keyword>
<dbReference type="PROSITE" id="PS50011">
    <property type="entry name" value="PROTEIN_KINASE_DOM"/>
    <property type="match status" value="1"/>
</dbReference>
<feature type="repeat" description="TPR" evidence="1">
    <location>
        <begin position="427"/>
        <end position="460"/>
    </location>
</feature>
<dbReference type="InterPro" id="IPR019734">
    <property type="entry name" value="TPR_rpt"/>
</dbReference>
<organism evidence="4 5">
    <name type="scientific">Tetrahymena thermophila (strain SB210)</name>
    <dbReference type="NCBI Taxonomy" id="312017"/>
    <lineage>
        <taxon>Eukaryota</taxon>
        <taxon>Sar</taxon>
        <taxon>Alveolata</taxon>
        <taxon>Ciliophora</taxon>
        <taxon>Intramacronucleata</taxon>
        <taxon>Oligohymenophorea</taxon>
        <taxon>Hymenostomatida</taxon>
        <taxon>Tetrahymenina</taxon>
        <taxon>Tetrahymenidae</taxon>
        <taxon>Tetrahymena</taxon>
    </lineage>
</organism>
<dbReference type="Pfam" id="PF13424">
    <property type="entry name" value="TPR_12"/>
    <property type="match status" value="4"/>
</dbReference>
<dbReference type="eggNOG" id="KOG1840">
    <property type="taxonomic scope" value="Eukaryota"/>
</dbReference>
<evidence type="ECO:0000256" key="2">
    <source>
        <dbReference type="SAM" id="Coils"/>
    </source>
</evidence>
<dbReference type="Gene3D" id="1.25.40.10">
    <property type="entry name" value="Tetratricopeptide repeat domain"/>
    <property type="match status" value="3"/>
</dbReference>
<dbReference type="AlphaFoldDB" id="W7XLM3"/>
<dbReference type="eggNOG" id="KOG0198">
    <property type="taxonomic scope" value="Eukaryota"/>
</dbReference>
<dbReference type="CDD" id="cd00180">
    <property type="entry name" value="PKc"/>
    <property type="match status" value="1"/>
</dbReference>
<evidence type="ECO:0000256" key="1">
    <source>
        <dbReference type="PROSITE-ProRule" id="PRU00339"/>
    </source>
</evidence>
<dbReference type="SUPFAM" id="SSF48452">
    <property type="entry name" value="TPR-like"/>
    <property type="match status" value="2"/>
</dbReference>
<reference evidence="5" key="1">
    <citation type="journal article" date="2006" name="PLoS Biol.">
        <title>Macronuclear genome sequence of the ciliate Tetrahymena thermophila, a model eukaryote.</title>
        <authorList>
            <person name="Eisen J.A."/>
            <person name="Coyne R.S."/>
            <person name="Wu M."/>
            <person name="Wu D."/>
            <person name="Thiagarajan M."/>
            <person name="Wortman J.R."/>
            <person name="Badger J.H."/>
            <person name="Ren Q."/>
            <person name="Amedeo P."/>
            <person name="Jones K.M."/>
            <person name="Tallon L.J."/>
            <person name="Delcher A.L."/>
            <person name="Salzberg S.L."/>
            <person name="Silva J.C."/>
            <person name="Haas B.J."/>
            <person name="Majoros W.H."/>
            <person name="Farzad M."/>
            <person name="Carlton J.M."/>
            <person name="Smith R.K. Jr."/>
            <person name="Garg J."/>
            <person name="Pearlman R.E."/>
            <person name="Karrer K.M."/>
            <person name="Sun L."/>
            <person name="Manning G."/>
            <person name="Elde N.C."/>
            <person name="Turkewitz A.P."/>
            <person name="Asai D.J."/>
            <person name="Wilkes D.E."/>
            <person name="Wang Y."/>
            <person name="Cai H."/>
            <person name="Collins K."/>
            <person name="Stewart B.A."/>
            <person name="Lee S.R."/>
            <person name="Wilamowska K."/>
            <person name="Weinberg Z."/>
            <person name="Ruzzo W.L."/>
            <person name="Wloga D."/>
            <person name="Gaertig J."/>
            <person name="Frankel J."/>
            <person name="Tsao C.-C."/>
            <person name="Gorovsky M.A."/>
            <person name="Keeling P.J."/>
            <person name="Waller R.F."/>
            <person name="Patron N.J."/>
            <person name="Cherry J.M."/>
            <person name="Stover N.A."/>
            <person name="Krieger C.J."/>
            <person name="del Toro C."/>
            <person name="Ryder H.F."/>
            <person name="Williamson S.C."/>
            <person name="Barbeau R.A."/>
            <person name="Hamilton E.P."/>
            <person name="Orias E."/>
        </authorList>
    </citation>
    <scope>NUCLEOTIDE SEQUENCE [LARGE SCALE GENOMIC DNA]</scope>
    <source>
        <strain evidence="5">SB210</strain>
    </source>
</reference>
<dbReference type="InterPro" id="IPR000719">
    <property type="entry name" value="Prot_kinase_dom"/>
</dbReference>
<dbReference type="OrthoDB" id="1667894at2759"/>
<dbReference type="PANTHER" id="PTHR19959">
    <property type="entry name" value="KINESIN LIGHT CHAIN"/>
    <property type="match status" value="1"/>
</dbReference>
<dbReference type="InterPro" id="IPR011990">
    <property type="entry name" value="TPR-like_helical_dom_sf"/>
</dbReference>
<dbReference type="KEGG" id="tet:TTHERM_000361639"/>
<feature type="coiled-coil region" evidence="2">
    <location>
        <begin position="560"/>
        <end position="590"/>
    </location>
</feature>
<dbReference type="Pfam" id="PF07714">
    <property type="entry name" value="PK_Tyr_Ser-Thr"/>
    <property type="match status" value="1"/>
</dbReference>
<dbReference type="PROSITE" id="PS50005">
    <property type="entry name" value="TPR"/>
    <property type="match status" value="5"/>
</dbReference>
<dbReference type="Proteomes" id="UP000009168">
    <property type="component" value="Unassembled WGS sequence"/>
</dbReference>
<gene>
    <name evidence="4" type="ORF">TTHERM_000361639</name>
</gene>
<keyword evidence="5" id="KW-1185">Reference proteome</keyword>
<feature type="domain" description="Protein kinase" evidence="3">
    <location>
        <begin position="116"/>
        <end position="353"/>
    </location>
</feature>
<keyword evidence="1" id="KW-0802">TPR repeat</keyword>
<dbReference type="SMART" id="SM00028">
    <property type="entry name" value="TPR"/>
    <property type="match status" value="8"/>
</dbReference>
<evidence type="ECO:0000259" key="3">
    <source>
        <dbReference type="PROSITE" id="PS50011"/>
    </source>
</evidence>
<dbReference type="Gene3D" id="1.10.510.10">
    <property type="entry name" value="Transferase(Phosphotransferase) domain 1"/>
    <property type="match status" value="1"/>
</dbReference>
<feature type="repeat" description="TPR" evidence="1">
    <location>
        <begin position="638"/>
        <end position="671"/>
    </location>
</feature>
<feature type="repeat" description="TPR" evidence="1">
    <location>
        <begin position="512"/>
        <end position="545"/>
    </location>
</feature>
<accession>W7XLM3</accession>
<dbReference type="SMART" id="SM00220">
    <property type="entry name" value="S_TKc"/>
    <property type="match status" value="1"/>
</dbReference>
<dbReference type="InterPro" id="IPR001245">
    <property type="entry name" value="Ser-Thr/Tyr_kinase_cat_dom"/>
</dbReference>
<dbReference type="PANTHER" id="PTHR19959:SF119">
    <property type="entry name" value="FUNGAL LIPASE-LIKE DOMAIN-CONTAINING PROTEIN"/>
    <property type="match status" value="1"/>
</dbReference>
<dbReference type="InParanoid" id="W7XLM3"/>
<proteinExistence type="predicted"/>
<sequence length="800" mass="94174">MTIKPKHIKNRIIIKQNNISTYNNHFNNLGDEQQTNQDLTIKKRDLVKKLLQKTIQSQNSFNSNYHDIQQQSVKYSGDYLEQPSNILITNQYTNFMNNQSQNQQIDIEQKLKYKGYRIGQFIAKGTFGQVYDGKIIAQNEKQEKECVFKVLIHQNDKQSQDIEQEVQIMKKFEKNINFLQIIDHLKIDIGIDVIVIEKCKYTLQQQLKDLQQGGFTFLLLLQIIFNLLDGLILLKAHKILHSDIKPANILVKQEGIHVYADFGISVAINESENEVKIKGYTKNYAPKELILNNNQKAGNWSDTFSLGKTFQEVLQVYQQINGQEIKEFNEFVNQMTEDDINKRPDCLKIHEMFFSYVLNLKENFKDKYEFYKLYTNKIQQLLLLFAFDENKDRQFYSDVQIYYNKLLLTFYLNMDDTNQPCNRPGLATLYYNLGNCYFEQRKPKEALKYFQFSLKIRKKIFKYDHIDIANTLVKIAKCQFANNNNQKALNFSQRALIMRQKLFKNSNHPYIADSLNDLGLRYQNLGDNKKARDNIQKSVNMSESIHQSDNENTAIYLNSLAIIQQNNGEYQIAKNNLERANEMLVKLGKKKLPFFSLIIQNIGNLYNFLGDYQKAEKYLSDSLDLRKQIFKEDHQDIATNMNYIGDSYLGLGDYQKALEFYLKSLRIRQKLFNENHNSIATSLNSVGNCYLKLKNYKQAQKNLFQSLNMRQNCKEINPLHIAISLNQIGEFYYELKDYKIALEYYQESLAVAKKALRQNHPHFAKYFYNLALCYQQLGQDFKSNSYYKKNYKHLLIYNSI</sequence>
<protein>
    <submittedName>
        <fullName evidence="4">Tetratricopeptide repeat protein</fullName>
    </submittedName>
</protein>